<dbReference type="Proteomes" id="UP001054902">
    <property type="component" value="Unassembled WGS sequence"/>
</dbReference>
<accession>A0AAD3DF56</accession>
<name>A0AAD3DF56_9STRA</name>
<comment type="caution">
    <text evidence="1">The sequence shown here is derived from an EMBL/GenBank/DDBJ whole genome shotgun (WGS) entry which is preliminary data.</text>
</comment>
<gene>
    <name evidence="1" type="ORF">CTEN210_17990</name>
</gene>
<organism evidence="1 2">
    <name type="scientific">Chaetoceros tenuissimus</name>
    <dbReference type="NCBI Taxonomy" id="426638"/>
    <lineage>
        <taxon>Eukaryota</taxon>
        <taxon>Sar</taxon>
        <taxon>Stramenopiles</taxon>
        <taxon>Ochrophyta</taxon>
        <taxon>Bacillariophyta</taxon>
        <taxon>Coscinodiscophyceae</taxon>
        <taxon>Chaetocerotophycidae</taxon>
        <taxon>Chaetocerotales</taxon>
        <taxon>Chaetocerotaceae</taxon>
        <taxon>Chaetoceros</taxon>
    </lineage>
</organism>
<sequence>MAFQIDRNSLFKEYCRILEQVMGDHLCSFLGYIRRFHEGSIRQDSKVLKLASLRVYELKHQNSHPSTKKISSSDENASCAFLELSLKEEMEILEMTYDITESDDAIGQPAASSRANH</sequence>
<dbReference type="EMBL" id="BLLK01000074">
    <property type="protein sequence ID" value="GFH61514.1"/>
    <property type="molecule type" value="Genomic_DNA"/>
</dbReference>
<reference evidence="1 2" key="1">
    <citation type="journal article" date="2021" name="Sci. Rep.">
        <title>The genome of the diatom Chaetoceros tenuissimus carries an ancient integrated fragment of an extant virus.</title>
        <authorList>
            <person name="Hongo Y."/>
            <person name="Kimura K."/>
            <person name="Takaki Y."/>
            <person name="Yoshida Y."/>
            <person name="Baba S."/>
            <person name="Kobayashi G."/>
            <person name="Nagasaki K."/>
            <person name="Hano T."/>
            <person name="Tomaru Y."/>
        </authorList>
    </citation>
    <scope>NUCLEOTIDE SEQUENCE [LARGE SCALE GENOMIC DNA]</scope>
    <source>
        <strain evidence="1 2">NIES-3715</strain>
    </source>
</reference>
<evidence type="ECO:0000313" key="2">
    <source>
        <dbReference type="Proteomes" id="UP001054902"/>
    </source>
</evidence>
<proteinExistence type="predicted"/>
<evidence type="ECO:0000313" key="1">
    <source>
        <dbReference type="EMBL" id="GFH61514.1"/>
    </source>
</evidence>
<protein>
    <submittedName>
        <fullName evidence="1">Uncharacterized protein</fullName>
    </submittedName>
</protein>
<dbReference type="AlphaFoldDB" id="A0AAD3DF56"/>
<keyword evidence="2" id="KW-1185">Reference proteome</keyword>